<reference evidence="3" key="1">
    <citation type="submission" date="2021-06" db="EMBL/GenBank/DDBJ databases">
        <authorList>
            <consortium name="Wellcome Sanger Institute Data Sharing"/>
        </authorList>
    </citation>
    <scope>NUCLEOTIDE SEQUENCE [LARGE SCALE GENOMIC DNA]</scope>
</reference>
<comment type="similarity">
    <text evidence="1">Belongs to the MT-A70-like family.</text>
</comment>
<dbReference type="Ensembl" id="ENSECRT00000010695.1">
    <property type="protein sequence ID" value="ENSECRP00000010519.1"/>
    <property type="gene ID" value="ENSECRG00000007005.1"/>
</dbReference>
<name>A0A8C4S2D3_ERPCA</name>
<dbReference type="GO" id="GO:0009007">
    <property type="term" value="F:site-specific DNA-methyltransferase (adenine-specific) activity"/>
    <property type="evidence" value="ECO:0007669"/>
    <property type="project" value="TreeGrafter"/>
</dbReference>
<dbReference type="GO" id="GO:0005634">
    <property type="term" value="C:nucleus"/>
    <property type="evidence" value="ECO:0007669"/>
    <property type="project" value="TreeGrafter"/>
</dbReference>
<protein>
    <submittedName>
        <fullName evidence="3">Methyltransferase 4, N6-adenosine</fullName>
    </submittedName>
</protein>
<feature type="compositionally biased region" description="Basic and acidic residues" evidence="2">
    <location>
        <begin position="62"/>
        <end position="82"/>
    </location>
</feature>
<dbReference type="GO" id="GO:0005829">
    <property type="term" value="C:cytosol"/>
    <property type="evidence" value="ECO:0007669"/>
    <property type="project" value="TreeGrafter"/>
</dbReference>
<dbReference type="InterPro" id="IPR029063">
    <property type="entry name" value="SAM-dependent_MTases_sf"/>
</dbReference>
<dbReference type="GO" id="GO:0008173">
    <property type="term" value="F:RNA methyltransferase activity"/>
    <property type="evidence" value="ECO:0007669"/>
    <property type="project" value="TreeGrafter"/>
</dbReference>
<dbReference type="AlphaFoldDB" id="A0A8C4S2D3"/>
<sequence>MSIVYKDPKGWLLDELSHASRTLKVAPFGLKYAFKPEYFDTYAPHIAESSSASDAIACVNRTEQEDTTSREKSGKTTRNNHEVKKKRKRKLRELNQGEIDFHEYHTKIRKIILEGTKPLAAEGLSLGFLDRSGIRKESSRLAPITDDSRLADLCEMARQLPLDSDSEPKAVQIIREEDMTSADDLDLFSSVTRNSTDCARLVTLMGQKYLIPPHSSFLLSDISCIQPLLRCNNKFDVIIIDPPWENKSVKRSNRYQFLPAHQLKQIPVPNLAAPECLIVTWVTNRQKHLRFVKDELYPFWSIEAVTDWWWVKITKAGEFVFPLESSHKKPYENLVLGRYRKSKEYFTSETETTIYPIPDQKIICSIPSTLHSHKPSLSEVLKEYISPDARCLELFARNLQPGWTSWGNEVLKFQHISYFNTI</sequence>
<accession>A0A8C4S2D3</accession>
<keyword evidence="4" id="KW-1185">Reference proteome</keyword>
<evidence type="ECO:0000256" key="1">
    <source>
        <dbReference type="PROSITE-ProRule" id="PRU00489"/>
    </source>
</evidence>
<dbReference type="PROSITE" id="PS51143">
    <property type="entry name" value="MT_A70"/>
    <property type="match status" value="1"/>
</dbReference>
<dbReference type="InterPro" id="IPR002052">
    <property type="entry name" value="DNA_methylase_N6_adenine_CS"/>
</dbReference>
<dbReference type="RefSeq" id="XP_028659598.1">
    <property type="nucleotide sequence ID" value="XM_028803765.2"/>
</dbReference>
<dbReference type="PANTHER" id="PTHR12829:SF4">
    <property type="entry name" value="N(6)-ADENINE-SPECIFIC METHYLTRANSFERASE METTL4"/>
    <property type="match status" value="1"/>
</dbReference>
<organism evidence="3 4">
    <name type="scientific">Erpetoichthys calabaricus</name>
    <name type="common">Rope fish</name>
    <name type="synonym">Calamoichthys calabaricus</name>
    <dbReference type="NCBI Taxonomy" id="27687"/>
    <lineage>
        <taxon>Eukaryota</taxon>
        <taxon>Metazoa</taxon>
        <taxon>Chordata</taxon>
        <taxon>Craniata</taxon>
        <taxon>Vertebrata</taxon>
        <taxon>Euteleostomi</taxon>
        <taxon>Actinopterygii</taxon>
        <taxon>Polypteriformes</taxon>
        <taxon>Polypteridae</taxon>
        <taxon>Erpetoichthys</taxon>
    </lineage>
</organism>
<dbReference type="GeneID" id="114653432"/>
<dbReference type="GO" id="GO:0032259">
    <property type="term" value="P:methylation"/>
    <property type="evidence" value="ECO:0007669"/>
    <property type="project" value="InterPro"/>
</dbReference>
<evidence type="ECO:0000313" key="4">
    <source>
        <dbReference type="Proteomes" id="UP000694620"/>
    </source>
</evidence>
<reference evidence="3" key="2">
    <citation type="submission" date="2025-08" db="UniProtKB">
        <authorList>
            <consortium name="Ensembl"/>
        </authorList>
    </citation>
    <scope>IDENTIFICATION</scope>
</reference>
<evidence type="ECO:0000313" key="3">
    <source>
        <dbReference type="Ensembl" id="ENSECRP00000010519.1"/>
    </source>
</evidence>
<dbReference type="PANTHER" id="PTHR12829">
    <property type="entry name" value="N6-ADENOSINE-METHYLTRANSFERASE"/>
    <property type="match status" value="1"/>
</dbReference>
<dbReference type="OrthoDB" id="61116at2759"/>
<dbReference type="InterPro" id="IPR007757">
    <property type="entry name" value="MT-A70-like"/>
</dbReference>
<dbReference type="SUPFAM" id="SSF53335">
    <property type="entry name" value="S-adenosyl-L-methionine-dependent methyltransferases"/>
    <property type="match status" value="1"/>
</dbReference>
<dbReference type="PROSITE" id="PS00092">
    <property type="entry name" value="N6_MTASE"/>
    <property type="match status" value="1"/>
</dbReference>
<proteinExistence type="inferred from homology"/>
<feature type="region of interest" description="Disordered" evidence="2">
    <location>
        <begin position="62"/>
        <end position="89"/>
    </location>
</feature>
<gene>
    <name evidence="3" type="primary">METTL4</name>
    <name evidence="3" type="synonym">mettl4</name>
</gene>
<evidence type="ECO:0000256" key="2">
    <source>
        <dbReference type="SAM" id="MobiDB-lite"/>
    </source>
</evidence>
<dbReference type="GeneTree" id="ENSGT00390000016237"/>
<dbReference type="GO" id="GO:0003676">
    <property type="term" value="F:nucleic acid binding"/>
    <property type="evidence" value="ECO:0007669"/>
    <property type="project" value="InterPro"/>
</dbReference>
<reference evidence="3" key="3">
    <citation type="submission" date="2025-09" db="UniProtKB">
        <authorList>
            <consortium name="Ensembl"/>
        </authorList>
    </citation>
    <scope>IDENTIFICATION</scope>
</reference>
<dbReference type="Proteomes" id="UP000694620">
    <property type="component" value="Chromosome 6"/>
</dbReference>
<dbReference type="Pfam" id="PF05063">
    <property type="entry name" value="MT-A70"/>
    <property type="match status" value="1"/>
</dbReference>